<proteinExistence type="predicted"/>
<evidence type="ECO:0000313" key="1">
    <source>
        <dbReference type="EMBL" id="TCN67704.1"/>
    </source>
</evidence>
<protein>
    <submittedName>
        <fullName evidence="1">Uncharacterized protein</fullName>
    </submittedName>
</protein>
<sequence length="284" mass="32962">MKKGLYILVLMVGVTSCSFFRDVQEEPIAEAFGKKLYISDIKDIFPEGVKPSDSLEILKGYIDSWTRKQILLSIAEENLSSSDMDVTQELDDYRSTLLINRYEQQYLNQKLDTNVSKEEIQKVYSANAQSFILPASIVKALYIKVKTTSPYLDKIRSLYKVGGESSMKELENIGRQAAENFDYFNDKWVFFNEILSELPTKPENADEFLAKNPNFEQNDNDYTYFVSVRQYRLKGSVSPFDYEMENIKSVILNKRRQELIESLEKGVFENAKRQNKVKVYVDNK</sequence>
<name>A0A4R2EMK6_9BACT</name>
<reference evidence="1 2" key="1">
    <citation type="submission" date="2019-03" db="EMBL/GenBank/DDBJ databases">
        <title>Genomic Encyclopedia of Archaeal and Bacterial Type Strains, Phase II (KMG-II): from individual species to whole genera.</title>
        <authorList>
            <person name="Goeker M."/>
        </authorList>
    </citation>
    <scope>NUCLEOTIDE SEQUENCE [LARGE SCALE GENOMIC DNA]</scope>
    <source>
        <strain evidence="1 2">RL-C</strain>
    </source>
</reference>
<dbReference type="EMBL" id="SLWB01000007">
    <property type="protein sequence ID" value="TCN67704.1"/>
    <property type="molecule type" value="Genomic_DNA"/>
</dbReference>
<dbReference type="PROSITE" id="PS51257">
    <property type="entry name" value="PROKAR_LIPOPROTEIN"/>
    <property type="match status" value="1"/>
</dbReference>
<gene>
    <name evidence="1" type="ORF">CLV25_107163</name>
</gene>
<organism evidence="1 2">
    <name type="scientific">Acetobacteroides hydrogenigenes</name>
    <dbReference type="NCBI Taxonomy" id="979970"/>
    <lineage>
        <taxon>Bacteria</taxon>
        <taxon>Pseudomonadati</taxon>
        <taxon>Bacteroidota</taxon>
        <taxon>Bacteroidia</taxon>
        <taxon>Bacteroidales</taxon>
        <taxon>Rikenellaceae</taxon>
        <taxon>Acetobacteroides</taxon>
    </lineage>
</organism>
<keyword evidence="2" id="KW-1185">Reference proteome</keyword>
<evidence type="ECO:0000313" key="2">
    <source>
        <dbReference type="Proteomes" id="UP000294830"/>
    </source>
</evidence>
<dbReference type="Proteomes" id="UP000294830">
    <property type="component" value="Unassembled WGS sequence"/>
</dbReference>
<comment type="caution">
    <text evidence="1">The sequence shown here is derived from an EMBL/GenBank/DDBJ whole genome shotgun (WGS) entry which is preliminary data.</text>
</comment>
<dbReference type="AlphaFoldDB" id="A0A4R2EMK6"/>
<accession>A0A4R2EMK6</accession>